<reference evidence="2" key="1">
    <citation type="journal article" date="2014" name="Int. J. Syst. Evol. Microbiol.">
        <title>Complete genome sequence of Corynebacterium casei LMG S-19264T (=DSM 44701T), isolated from a smear-ripened cheese.</title>
        <authorList>
            <consortium name="US DOE Joint Genome Institute (JGI-PGF)"/>
            <person name="Walter F."/>
            <person name="Albersmeier A."/>
            <person name="Kalinowski J."/>
            <person name="Ruckert C."/>
        </authorList>
    </citation>
    <scope>NUCLEOTIDE SEQUENCE</scope>
    <source>
        <strain evidence="2">KCTC 12711</strain>
    </source>
</reference>
<feature type="transmembrane region" description="Helical" evidence="1">
    <location>
        <begin position="103"/>
        <end position="124"/>
    </location>
</feature>
<keyword evidence="1" id="KW-1133">Transmembrane helix</keyword>
<dbReference type="RefSeq" id="WP_189398078.1">
    <property type="nucleotide sequence ID" value="NZ_BMXA01000001.1"/>
</dbReference>
<keyword evidence="3" id="KW-1185">Reference proteome</keyword>
<evidence type="ECO:0000313" key="2">
    <source>
        <dbReference type="EMBL" id="GGZ96792.1"/>
    </source>
</evidence>
<accession>A0A918RFI5</accession>
<gene>
    <name evidence="2" type="ORF">GCM10008090_01290</name>
</gene>
<dbReference type="Proteomes" id="UP000614811">
    <property type="component" value="Unassembled WGS sequence"/>
</dbReference>
<reference evidence="2" key="2">
    <citation type="submission" date="2020-09" db="EMBL/GenBank/DDBJ databases">
        <authorList>
            <person name="Sun Q."/>
            <person name="Kim S."/>
        </authorList>
    </citation>
    <scope>NUCLEOTIDE SEQUENCE</scope>
    <source>
        <strain evidence="2">KCTC 12711</strain>
    </source>
</reference>
<organism evidence="2 3">
    <name type="scientific">Arenicella chitinivorans</name>
    <dbReference type="NCBI Taxonomy" id="1329800"/>
    <lineage>
        <taxon>Bacteria</taxon>
        <taxon>Pseudomonadati</taxon>
        <taxon>Pseudomonadota</taxon>
        <taxon>Gammaproteobacteria</taxon>
        <taxon>Arenicellales</taxon>
        <taxon>Arenicellaceae</taxon>
        <taxon>Arenicella</taxon>
    </lineage>
</organism>
<proteinExistence type="predicted"/>
<dbReference type="AlphaFoldDB" id="A0A918RFI5"/>
<evidence type="ECO:0000313" key="3">
    <source>
        <dbReference type="Proteomes" id="UP000614811"/>
    </source>
</evidence>
<keyword evidence="1" id="KW-0812">Transmembrane</keyword>
<keyword evidence="1" id="KW-0472">Membrane</keyword>
<name>A0A918RFI5_9GAMM</name>
<protein>
    <submittedName>
        <fullName evidence="2">Uncharacterized protein</fullName>
    </submittedName>
</protein>
<dbReference type="EMBL" id="BMXA01000001">
    <property type="protein sequence ID" value="GGZ96792.1"/>
    <property type="molecule type" value="Genomic_DNA"/>
</dbReference>
<evidence type="ECO:0000256" key="1">
    <source>
        <dbReference type="SAM" id="Phobius"/>
    </source>
</evidence>
<sequence>MSDDNKPHNVLNEMAVFDYVAGNQSDENRTNFERLITDSRPLRESVADEQLLRAALKDYARNNSTPLHLSSENFQDLLRHIDELAAESDDDLRFLPPRESSTWSVIGGVAATLLLCATLFLDWYSRQHQPERVLPSRPASYPDLGELISEQRALQITFARTADHEAISKLMQRYQLQPVSHTGAAWVAFSATPLSIAQLSEINSRGDTISVRIITFSDR</sequence>
<comment type="caution">
    <text evidence="2">The sequence shown here is derived from an EMBL/GenBank/DDBJ whole genome shotgun (WGS) entry which is preliminary data.</text>
</comment>